<reference evidence="2" key="1">
    <citation type="submission" date="2017-12" db="EMBL/GenBank/DDBJ databases">
        <authorList>
            <person name="Page C.L."/>
            <person name="McFadden E.F."/>
            <person name="Syed A.X."/>
            <person name="Lafty E.M."/>
            <person name="Hyatt D.A."/>
            <person name="Farronato D.M."/>
            <person name="Dong S.Z."/>
            <person name="Apostolopoulos E.L."/>
            <person name="Broussard G.W."/>
        </authorList>
    </citation>
    <scope>NUCLEOTIDE SEQUENCE [LARGE SCALE GENOMIC DNA]</scope>
</reference>
<evidence type="ECO:0000313" key="1">
    <source>
        <dbReference type="EMBL" id="AUG85308.1"/>
    </source>
</evidence>
<evidence type="ECO:0000313" key="2">
    <source>
        <dbReference type="Proteomes" id="UP000240962"/>
    </source>
</evidence>
<sequence>MITAKELQALNVAKHMQNEQRVSDALDKALTGVTLNYNQRTVSGLYVPGLKSTDRPYVESMMRDAGYDQVSFVSQNDGRNGTDVHISFVLPPQAE</sequence>
<dbReference type="EMBL" id="MG649967">
    <property type="protein sequence ID" value="AUG85308.1"/>
    <property type="molecule type" value="Genomic_DNA"/>
</dbReference>
<organism evidence="1 2">
    <name type="scientific">Vibrio phage Thalassa</name>
    <dbReference type="NCBI Taxonomy" id="2570301"/>
    <lineage>
        <taxon>Viruses</taxon>
        <taxon>Duplodnaviria</taxon>
        <taxon>Heunggongvirae</taxon>
        <taxon>Uroviricota</taxon>
        <taxon>Caudoviricetes</taxon>
        <taxon>Demerecviridae</taxon>
        <taxon>Ermolyevavirinae</taxon>
        <taxon>Thalassavirus</taxon>
        <taxon>Thalassavirus thalassa</taxon>
    </lineage>
</organism>
<gene>
    <name evidence="1" type="ORF">THALASSA_124</name>
</gene>
<proteinExistence type="predicted"/>
<dbReference type="Proteomes" id="UP000240962">
    <property type="component" value="Segment"/>
</dbReference>
<keyword evidence="2" id="KW-1185">Reference proteome</keyword>
<accession>A0A2H5BH62</accession>
<protein>
    <submittedName>
        <fullName evidence="1">Uncharacterized protein</fullName>
    </submittedName>
</protein>
<name>A0A2H5BH62_9CAUD</name>